<evidence type="ECO:0000313" key="2">
    <source>
        <dbReference type="EMBL" id="PIR68574.1"/>
    </source>
</evidence>
<feature type="transmembrane region" description="Helical" evidence="1">
    <location>
        <begin position="12"/>
        <end position="34"/>
    </location>
</feature>
<comment type="caution">
    <text evidence="2">The sequence shown here is derived from an EMBL/GenBank/DDBJ whole genome shotgun (WGS) entry which is preliminary data.</text>
</comment>
<organism evidence="2 3">
    <name type="scientific">Candidatus Nomurabacteria bacterium CG10_big_fil_rev_8_21_14_0_10_35_16</name>
    <dbReference type="NCBI Taxonomy" id="1974731"/>
    <lineage>
        <taxon>Bacteria</taxon>
        <taxon>Candidatus Nomuraibacteriota</taxon>
    </lineage>
</organism>
<dbReference type="Proteomes" id="UP000230094">
    <property type="component" value="Unassembled WGS sequence"/>
</dbReference>
<protein>
    <submittedName>
        <fullName evidence="2">Uncharacterized protein</fullName>
    </submittedName>
</protein>
<dbReference type="AlphaFoldDB" id="A0A2H0TDS0"/>
<keyword evidence="1" id="KW-0812">Transmembrane</keyword>
<evidence type="ECO:0000313" key="3">
    <source>
        <dbReference type="Proteomes" id="UP000230094"/>
    </source>
</evidence>
<proteinExistence type="predicted"/>
<reference evidence="3" key="1">
    <citation type="submission" date="2017-09" db="EMBL/GenBank/DDBJ databases">
        <title>Depth-based differentiation of microbial function through sediment-hosted aquifers and enrichment of novel symbionts in the deep terrestrial subsurface.</title>
        <authorList>
            <person name="Probst A.J."/>
            <person name="Ladd B."/>
            <person name="Jarett J.K."/>
            <person name="Geller-Mcgrath D.E."/>
            <person name="Sieber C.M.K."/>
            <person name="Emerson J.B."/>
            <person name="Anantharaman K."/>
            <person name="Thomas B.C."/>
            <person name="Malmstrom R."/>
            <person name="Stieglmeier M."/>
            <person name="Klingl A."/>
            <person name="Woyke T."/>
            <person name="Ryan C.M."/>
            <person name="Banfield J.F."/>
        </authorList>
    </citation>
    <scope>NUCLEOTIDE SEQUENCE [LARGE SCALE GENOMIC DNA]</scope>
</reference>
<sequence>MNTLALSQTIFYFTSSFVVIIVGILLIITIYYLICILRNTRNIFDDFNWTYKNIKKIVKKFNSFLNKKKKR</sequence>
<keyword evidence="1" id="KW-1133">Transmembrane helix</keyword>
<dbReference type="EMBL" id="PFCQ01000002">
    <property type="protein sequence ID" value="PIR68574.1"/>
    <property type="molecule type" value="Genomic_DNA"/>
</dbReference>
<evidence type="ECO:0000256" key="1">
    <source>
        <dbReference type="SAM" id="Phobius"/>
    </source>
</evidence>
<gene>
    <name evidence="2" type="ORF">COU49_00230</name>
</gene>
<keyword evidence="1" id="KW-0472">Membrane</keyword>
<name>A0A2H0TDS0_9BACT</name>
<accession>A0A2H0TDS0</accession>